<dbReference type="SMART" id="SM00033">
    <property type="entry name" value="CH"/>
    <property type="match status" value="1"/>
</dbReference>
<evidence type="ECO:0000256" key="13">
    <source>
        <dbReference type="ARBA" id="ARBA00060498"/>
    </source>
</evidence>
<feature type="domain" description="Calponin-homology (CH)" evidence="14">
    <location>
        <begin position="116"/>
        <end position="219"/>
    </location>
</feature>
<evidence type="ECO:0000256" key="9">
    <source>
        <dbReference type="ARBA" id="ARBA00023203"/>
    </source>
</evidence>
<dbReference type="GO" id="GO:0007097">
    <property type="term" value="P:nuclear migration"/>
    <property type="evidence" value="ECO:0007669"/>
    <property type="project" value="TreeGrafter"/>
</dbReference>
<keyword evidence="9" id="KW-0009">Actin-binding</keyword>
<evidence type="ECO:0000256" key="6">
    <source>
        <dbReference type="ARBA" id="ARBA00022989"/>
    </source>
</evidence>
<proteinExistence type="predicted"/>
<dbReference type="PROSITE" id="PS50021">
    <property type="entry name" value="CH"/>
    <property type="match status" value="1"/>
</dbReference>
<dbReference type="InterPro" id="IPR036872">
    <property type="entry name" value="CH_dom_sf"/>
</dbReference>
<dbReference type="OrthoDB" id="18740at2759"/>
<dbReference type="EMBL" id="KN726614">
    <property type="protein sequence ID" value="KIH67655.1"/>
    <property type="molecule type" value="Genomic_DNA"/>
</dbReference>
<evidence type="ECO:0000256" key="12">
    <source>
        <dbReference type="ARBA" id="ARBA00060457"/>
    </source>
</evidence>
<dbReference type="GO" id="GO:0005856">
    <property type="term" value="C:cytoskeleton"/>
    <property type="evidence" value="ECO:0007669"/>
    <property type="project" value="UniProtKB-SubCell"/>
</dbReference>
<evidence type="ECO:0000256" key="10">
    <source>
        <dbReference type="ARBA" id="ARBA00023212"/>
    </source>
</evidence>
<evidence type="ECO:0000256" key="1">
    <source>
        <dbReference type="ARBA" id="ARBA00004245"/>
    </source>
</evidence>
<dbReference type="InterPro" id="IPR001715">
    <property type="entry name" value="CH_dom"/>
</dbReference>
<keyword evidence="8" id="KW-0472">Membrane</keyword>
<keyword evidence="10" id="KW-0206">Cytoskeleton</keyword>
<evidence type="ECO:0000256" key="8">
    <source>
        <dbReference type="ARBA" id="ARBA00023136"/>
    </source>
</evidence>
<dbReference type="GO" id="GO:0006997">
    <property type="term" value="P:nucleus organization"/>
    <property type="evidence" value="ECO:0007669"/>
    <property type="project" value="TreeGrafter"/>
</dbReference>
<comment type="subcellular location">
    <subcellularLocation>
        <location evidence="1">Cytoplasm</location>
        <location evidence="1">Cytoskeleton</location>
    </subcellularLocation>
    <subcellularLocation>
        <location evidence="12">Endomembrane system</location>
        <topology evidence="12">Single-pass type IV membrane protein</topology>
        <orientation evidence="12">Cytoplasmic side</orientation>
    </subcellularLocation>
    <subcellularLocation>
        <location evidence="2">Nucleus membrane</location>
        <topology evidence="2">Single-pass membrane protein</topology>
        <orientation evidence="2">Cytoplasmic side</orientation>
    </subcellularLocation>
    <subcellularLocation>
        <location evidence="13">Nucleus membrane</location>
        <topology evidence="13">Single-pass type IV membrane protein</topology>
    </subcellularLocation>
</comment>
<keyword evidence="6" id="KW-1133">Transmembrane helix</keyword>
<evidence type="ECO:0000256" key="11">
    <source>
        <dbReference type="ARBA" id="ARBA00023242"/>
    </source>
</evidence>
<dbReference type="PANTHER" id="PTHR21524">
    <property type="entry name" value="SPECTRIN REPEAT CONTAINING NUCLEAR ENVELOPE PROTEIN 2"/>
    <property type="match status" value="1"/>
</dbReference>
<evidence type="ECO:0000256" key="2">
    <source>
        <dbReference type="ARBA" id="ARBA00004528"/>
    </source>
</evidence>
<dbReference type="FunFam" id="1.10.418.10:FF:000099">
    <property type="entry name" value="Nuclear anchorage protein 1"/>
    <property type="match status" value="1"/>
</dbReference>
<accession>A0A0C2H1K6</accession>
<evidence type="ECO:0000256" key="3">
    <source>
        <dbReference type="ARBA" id="ARBA00022490"/>
    </source>
</evidence>
<dbReference type="Pfam" id="PF00307">
    <property type="entry name" value="CH"/>
    <property type="match status" value="1"/>
</dbReference>
<evidence type="ECO:0000313" key="16">
    <source>
        <dbReference type="Proteomes" id="UP000054047"/>
    </source>
</evidence>
<evidence type="ECO:0000259" key="14">
    <source>
        <dbReference type="PROSITE" id="PS50021"/>
    </source>
</evidence>
<evidence type="ECO:0000313" key="15">
    <source>
        <dbReference type="EMBL" id="KIH67655.1"/>
    </source>
</evidence>
<dbReference type="AlphaFoldDB" id="A0A0C2H1K6"/>
<dbReference type="SUPFAM" id="SSF47576">
    <property type="entry name" value="Calponin-homology domain, CH-domain"/>
    <property type="match status" value="1"/>
</dbReference>
<reference evidence="15 16" key="1">
    <citation type="submission" date="2013-12" db="EMBL/GenBank/DDBJ databases">
        <title>Draft genome of the parsitic nematode Ancylostoma duodenale.</title>
        <authorList>
            <person name="Mitreva M."/>
        </authorList>
    </citation>
    <scope>NUCLEOTIDE SEQUENCE [LARGE SCALE GENOMIC DNA]</scope>
    <source>
        <strain evidence="15 16">Zhejiang</strain>
    </source>
</reference>
<protein>
    <recommendedName>
        <fullName evidence="14">Calponin-homology (CH) domain-containing protein</fullName>
    </recommendedName>
</protein>
<evidence type="ECO:0000256" key="4">
    <source>
        <dbReference type="ARBA" id="ARBA00022692"/>
    </source>
</evidence>
<dbReference type="Proteomes" id="UP000054047">
    <property type="component" value="Unassembled WGS sequence"/>
</dbReference>
<dbReference type="GO" id="GO:0031965">
    <property type="term" value="C:nuclear membrane"/>
    <property type="evidence" value="ECO:0007669"/>
    <property type="project" value="UniProtKB-SubCell"/>
</dbReference>
<dbReference type="GO" id="GO:0048471">
    <property type="term" value="C:perinuclear region of cytoplasm"/>
    <property type="evidence" value="ECO:0007669"/>
    <property type="project" value="TreeGrafter"/>
</dbReference>
<evidence type="ECO:0000256" key="7">
    <source>
        <dbReference type="ARBA" id="ARBA00023054"/>
    </source>
</evidence>
<keyword evidence="3" id="KW-0963">Cytoplasm</keyword>
<evidence type="ECO:0000256" key="5">
    <source>
        <dbReference type="ARBA" id="ARBA00022737"/>
    </source>
</evidence>
<keyword evidence="11" id="KW-0539">Nucleus</keyword>
<name>A0A0C2H1K6_9BILA</name>
<dbReference type="PANTHER" id="PTHR21524:SF5">
    <property type="entry name" value="SPECTRIN REPEAT CONTAINING NUCLEAR ENVELOPE PROTEIN 2"/>
    <property type="match status" value="1"/>
</dbReference>
<sequence length="220" mass="25032">MEVFRPGIGQQQRERHCRWQSPYRARPHLANNPSFSGKIICSGGADTSSHAENIETNMALLREWGWGSTSVQQYSRETTPVRSPSSPIRSRLASLLSSGPSTSAESPKVSLKQMKSSVEQVMLRWINAEVAQRVNLRVENMDRDWKDGVMFSALVHRWKPDVIDMEKVRAAEPRENLENAFELAQKHLGIKRLLEVSCRLSKHPLSRTSFISSLLFFDDL</sequence>
<gene>
    <name evidence="15" type="ORF">ANCDUO_02015</name>
</gene>
<dbReference type="GO" id="GO:0019894">
    <property type="term" value="F:kinesin binding"/>
    <property type="evidence" value="ECO:0007669"/>
    <property type="project" value="TreeGrafter"/>
</dbReference>
<dbReference type="Gene3D" id="1.10.418.10">
    <property type="entry name" value="Calponin-like domain"/>
    <property type="match status" value="1"/>
</dbReference>
<keyword evidence="7" id="KW-0175">Coiled coil</keyword>
<keyword evidence="5" id="KW-0677">Repeat</keyword>
<organism evidence="15 16">
    <name type="scientific">Ancylostoma duodenale</name>
    <dbReference type="NCBI Taxonomy" id="51022"/>
    <lineage>
        <taxon>Eukaryota</taxon>
        <taxon>Metazoa</taxon>
        <taxon>Ecdysozoa</taxon>
        <taxon>Nematoda</taxon>
        <taxon>Chromadorea</taxon>
        <taxon>Rhabditida</taxon>
        <taxon>Rhabditina</taxon>
        <taxon>Rhabditomorpha</taxon>
        <taxon>Strongyloidea</taxon>
        <taxon>Ancylostomatidae</taxon>
        <taxon>Ancylostomatinae</taxon>
        <taxon>Ancylostoma</taxon>
    </lineage>
</organism>
<keyword evidence="16" id="KW-1185">Reference proteome</keyword>
<dbReference type="GO" id="GO:0003779">
    <property type="term" value="F:actin binding"/>
    <property type="evidence" value="ECO:0007669"/>
    <property type="project" value="UniProtKB-KW"/>
</dbReference>
<keyword evidence="4" id="KW-0812">Transmembrane</keyword>
<dbReference type="GO" id="GO:0007010">
    <property type="term" value="P:cytoskeleton organization"/>
    <property type="evidence" value="ECO:0007669"/>
    <property type="project" value="TreeGrafter"/>
</dbReference>